<gene>
    <name evidence="1" type="ORF">EL26_01735</name>
</gene>
<dbReference type="Proteomes" id="UP000027931">
    <property type="component" value="Unassembled WGS sequence"/>
</dbReference>
<evidence type="ECO:0000313" key="1">
    <source>
        <dbReference type="EMBL" id="KEO84756.1"/>
    </source>
</evidence>
<dbReference type="eggNOG" id="ENOG5032FBF">
    <property type="taxonomic scope" value="Bacteria"/>
</dbReference>
<accession>A0A074LRJ5</accession>
<keyword evidence="2" id="KW-1185">Reference proteome</keyword>
<dbReference type="Pfam" id="PF10109">
    <property type="entry name" value="Phage_TAC_7"/>
    <property type="match status" value="1"/>
</dbReference>
<name>A0A074LRJ5_9BACL</name>
<dbReference type="InterPro" id="IPR019289">
    <property type="entry name" value="Phage_tail_E/E"/>
</dbReference>
<organism evidence="1 2">
    <name type="scientific">Tumebacillus flagellatus</name>
    <dbReference type="NCBI Taxonomy" id="1157490"/>
    <lineage>
        <taxon>Bacteria</taxon>
        <taxon>Bacillati</taxon>
        <taxon>Bacillota</taxon>
        <taxon>Bacilli</taxon>
        <taxon>Bacillales</taxon>
        <taxon>Alicyclobacillaceae</taxon>
        <taxon>Tumebacillus</taxon>
    </lineage>
</organism>
<proteinExistence type="predicted"/>
<comment type="caution">
    <text evidence="1">The sequence shown here is derived from an EMBL/GenBank/DDBJ whole genome shotgun (WGS) entry which is preliminary data.</text>
</comment>
<reference evidence="1 2" key="1">
    <citation type="journal article" date="2013" name="Int. J. Syst. Evol. Microbiol.">
        <title>Tumebacillus flagellatus sp. nov., an alpha-amylase/pullulanase-producing bacterium isolated from cassava wastewater.</title>
        <authorList>
            <person name="Wang Q."/>
            <person name="Xie N."/>
            <person name="Qin Y."/>
            <person name="Shen N."/>
            <person name="Zhu J."/>
            <person name="Mi H."/>
            <person name="Huang R."/>
        </authorList>
    </citation>
    <scope>NUCLEOTIDE SEQUENCE [LARGE SCALE GENOMIC DNA]</scope>
    <source>
        <strain evidence="1 2">GST4</strain>
    </source>
</reference>
<dbReference type="OrthoDB" id="2627617at2"/>
<evidence type="ECO:0008006" key="3">
    <source>
        <dbReference type="Google" id="ProtNLM"/>
    </source>
</evidence>
<dbReference type="EMBL" id="JMIR01000002">
    <property type="protein sequence ID" value="KEO84756.1"/>
    <property type="molecule type" value="Genomic_DNA"/>
</dbReference>
<sequence>MTENKNIFKLSKSVNFDGKEYTELTLAFGELTGSDILAAEAQYLGTGGQPTVLETSKRFQAITAAKVAKVPVELIYQLSAKDFSKITMQVQNFLLA</sequence>
<dbReference type="AlphaFoldDB" id="A0A074LRJ5"/>
<dbReference type="RefSeq" id="WP_038083823.1">
    <property type="nucleotide sequence ID" value="NZ_JMIR01000002.1"/>
</dbReference>
<dbReference type="STRING" id="1157490.EL26_01735"/>
<evidence type="ECO:0000313" key="2">
    <source>
        <dbReference type="Proteomes" id="UP000027931"/>
    </source>
</evidence>
<protein>
    <recommendedName>
        <fullName evidence="3">Phage tail assembly protein</fullName>
    </recommendedName>
</protein>